<dbReference type="InterPro" id="IPR006664">
    <property type="entry name" value="OMP_bac"/>
</dbReference>
<dbReference type="PANTHER" id="PTHR30329:SF21">
    <property type="entry name" value="LIPOPROTEIN YIAD-RELATED"/>
    <property type="match status" value="1"/>
</dbReference>
<dbReference type="InterPro" id="IPR006665">
    <property type="entry name" value="OmpA-like"/>
</dbReference>
<evidence type="ECO:0000256" key="3">
    <source>
        <dbReference type="ARBA" id="ARBA00023237"/>
    </source>
</evidence>
<feature type="domain" description="OmpA-like" evidence="5">
    <location>
        <begin position="23"/>
        <end position="140"/>
    </location>
</feature>
<dbReference type="Gene3D" id="3.30.1330.60">
    <property type="entry name" value="OmpA-like domain"/>
    <property type="match status" value="1"/>
</dbReference>
<name>A0A975GMF8_9BACT</name>
<reference evidence="6" key="1">
    <citation type="journal article" date="2021" name="Microb. Physiol.">
        <title>Proteogenomic Insights into the Physiology of Marine, Sulfate-Reducing, Filamentous Desulfonema limicola and Desulfonema magnum.</title>
        <authorList>
            <person name="Schnaars V."/>
            <person name="Wohlbrand L."/>
            <person name="Scheve S."/>
            <person name="Hinrichs C."/>
            <person name="Reinhardt R."/>
            <person name="Rabus R."/>
        </authorList>
    </citation>
    <scope>NUCLEOTIDE SEQUENCE</scope>
    <source>
        <strain evidence="6">4be13</strain>
    </source>
</reference>
<dbReference type="PANTHER" id="PTHR30329">
    <property type="entry name" value="STATOR ELEMENT OF FLAGELLAR MOTOR COMPLEX"/>
    <property type="match status" value="1"/>
</dbReference>
<evidence type="ECO:0000313" key="6">
    <source>
        <dbReference type="EMBL" id="QTA86757.1"/>
    </source>
</evidence>
<keyword evidence="3" id="KW-0998">Cell outer membrane</keyword>
<dbReference type="AlphaFoldDB" id="A0A975GMF8"/>
<dbReference type="InterPro" id="IPR036737">
    <property type="entry name" value="OmpA-like_sf"/>
</dbReference>
<keyword evidence="7" id="KW-1185">Reference proteome</keyword>
<evidence type="ECO:0000256" key="4">
    <source>
        <dbReference type="PROSITE-ProRule" id="PRU00473"/>
    </source>
</evidence>
<proteinExistence type="predicted"/>
<dbReference type="GO" id="GO:0009279">
    <property type="term" value="C:cell outer membrane"/>
    <property type="evidence" value="ECO:0007669"/>
    <property type="project" value="UniProtKB-SubCell"/>
</dbReference>
<dbReference type="KEGG" id="dmm:dnm_027810"/>
<sequence>MRSVVIWAVPRSFSPAKSIPSEIADDKPRVGALIQFDFDSDAVRSESYPLLREFGAAFQEDLPDAVFVVEGHADSKGTDEYNMDLSRRRARAVKAFLTSVFQIEESRLNVRAYGESRPIASNDTEHGRALNRRVEFVREK</sequence>
<protein>
    <submittedName>
        <fullName evidence="6">OmpA domain-containing outer membrane protein</fullName>
    </submittedName>
</protein>
<organism evidence="6 7">
    <name type="scientific">Desulfonema magnum</name>
    <dbReference type="NCBI Taxonomy" id="45655"/>
    <lineage>
        <taxon>Bacteria</taxon>
        <taxon>Pseudomonadati</taxon>
        <taxon>Thermodesulfobacteriota</taxon>
        <taxon>Desulfobacteria</taxon>
        <taxon>Desulfobacterales</taxon>
        <taxon>Desulfococcaceae</taxon>
        <taxon>Desulfonema</taxon>
    </lineage>
</organism>
<dbReference type="SUPFAM" id="SSF103088">
    <property type="entry name" value="OmpA-like"/>
    <property type="match status" value="1"/>
</dbReference>
<gene>
    <name evidence="6" type="ORF">dnm_027810</name>
</gene>
<comment type="subcellular location">
    <subcellularLocation>
        <location evidence="1">Cell outer membrane</location>
    </subcellularLocation>
</comment>
<dbReference type="PROSITE" id="PS51123">
    <property type="entry name" value="OMPA_2"/>
    <property type="match status" value="1"/>
</dbReference>
<dbReference type="InterPro" id="IPR050330">
    <property type="entry name" value="Bact_OuterMem_StrucFunc"/>
</dbReference>
<evidence type="ECO:0000256" key="2">
    <source>
        <dbReference type="ARBA" id="ARBA00023136"/>
    </source>
</evidence>
<evidence type="ECO:0000313" key="7">
    <source>
        <dbReference type="Proteomes" id="UP000663722"/>
    </source>
</evidence>
<dbReference type="Proteomes" id="UP000663722">
    <property type="component" value="Chromosome"/>
</dbReference>
<accession>A0A975GMF8</accession>
<dbReference type="Pfam" id="PF00691">
    <property type="entry name" value="OmpA"/>
    <property type="match status" value="1"/>
</dbReference>
<dbReference type="PRINTS" id="PR01021">
    <property type="entry name" value="OMPADOMAIN"/>
</dbReference>
<dbReference type="EMBL" id="CP061800">
    <property type="protein sequence ID" value="QTA86757.1"/>
    <property type="molecule type" value="Genomic_DNA"/>
</dbReference>
<evidence type="ECO:0000256" key="1">
    <source>
        <dbReference type="ARBA" id="ARBA00004442"/>
    </source>
</evidence>
<keyword evidence="2 4" id="KW-0472">Membrane</keyword>
<evidence type="ECO:0000259" key="5">
    <source>
        <dbReference type="PROSITE" id="PS51123"/>
    </source>
</evidence>
<dbReference type="CDD" id="cd07185">
    <property type="entry name" value="OmpA_C-like"/>
    <property type="match status" value="1"/>
</dbReference>